<reference evidence="1 2" key="1">
    <citation type="submission" date="2016-09" db="EMBL/GenBank/DDBJ databases">
        <authorList>
            <person name="Capua I."/>
            <person name="De Benedictis P."/>
            <person name="Joannis T."/>
            <person name="Lombin L.H."/>
            <person name="Cattoli G."/>
        </authorList>
    </citation>
    <scope>NUCLEOTIDE SEQUENCE [LARGE SCALE GENOMIC DNA]</scope>
    <source>
        <strain evidence="1 2">IMI 309357</strain>
    </source>
</reference>
<name>A0A1G4AWW9_9PEZI</name>
<accession>A0A1G4AWW9</accession>
<comment type="caution">
    <text evidence="1">The sequence shown here is derived from an EMBL/GenBank/DDBJ whole genome shotgun (WGS) entry which is preliminary data.</text>
</comment>
<dbReference type="AlphaFoldDB" id="A0A1G4AWW9"/>
<proteinExistence type="predicted"/>
<gene>
    <name evidence="1" type="ORF">CORC01_11037</name>
</gene>
<dbReference type="GeneID" id="34564174"/>
<organism evidence="1 2">
    <name type="scientific">Colletotrichum orchidophilum</name>
    <dbReference type="NCBI Taxonomy" id="1209926"/>
    <lineage>
        <taxon>Eukaryota</taxon>
        <taxon>Fungi</taxon>
        <taxon>Dikarya</taxon>
        <taxon>Ascomycota</taxon>
        <taxon>Pezizomycotina</taxon>
        <taxon>Sordariomycetes</taxon>
        <taxon>Hypocreomycetidae</taxon>
        <taxon>Glomerellales</taxon>
        <taxon>Glomerellaceae</taxon>
        <taxon>Colletotrichum</taxon>
    </lineage>
</organism>
<keyword evidence="2" id="KW-1185">Reference proteome</keyword>
<evidence type="ECO:0000313" key="1">
    <source>
        <dbReference type="EMBL" id="OHE93634.1"/>
    </source>
</evidence>
<dbReference type="RefSeq" id="XP_022470799.1">
    <property type="nucleotide sequence ID" value="XM_022622664.1"/>
</dbReference>
<evidence type="ECO:0000313" key="2">
    <source>
        <dbReference type="Proteomes" id="UP000176998"/>
    </source>
</evidence>
<sequence>MGDKVTASHHKPQPSRCSISILSYCMSGRDGKTTRRGSMAFPAIGMYSCVSYLTKLADRQLQLHRVLTANVNSLAANIRRSLCSMVASSASFKLPLAERRHRSTFCWGSAAGPPLMAGCSNLKGPCLQPDKVTREHLKRQQKQAQQRPPHTSDKLCRQTTWKLVLM</sequence>
<dbReference type="Proteomes" id="UP000176998">
    <property type="component" value="Unassembled WGS sequence"/>
</dbReference>
<protein>
    <submittedName>
        <fullName evidence="1">Uncharacterized protein</fullName>
    </submittedName>
</protein>
<dbReference type="EMBL" id="MJBS01000115">
    <property type="protein sequence ID" value="OHE93634.1"/>
    <property type="molecule type" value="Genomic_DNA"/>
</dbReference>